<reference evidence="1 2" key="1">
    <citation type="submission" date="2017-12" db="EMBL/GenBank/DDBJ databases">
        <title>Streptomyces populusis sp. nov., a novel endophytic actinobacterium isolated from stems of Populus adenopoda Maxim.</title>
        <authorList>
            <person name="Wang Z."/>
        </authorList>
    </citation>
    <scope>NUCLEOTIDE SEQUENCE [LARGE SCALE GENOMIC DNA]</scope>
    <source>
        <strain evidence="1 2">A249</strain>
    </source>
</reference>
<gene>
    <name evidence="1" type="ORF">CW362_09020</name>
</gene>
<sequence length="128" mass="13102">MAVSGNRQVGGVIDGCLIDGGVITGQVVDRDMRNVMVCQRVCGAPEEQGRLGQSRVECGRSLAGAGFDAEGAEFADLRGCQTESSGHLLGVAVEFGSEGRVDGKAGHGIAKGVVGHVLGSPWVCVRCC</sequence>
<name>A0A2I0STL6_9ACTN</name>
<protein>
    <submittedName>
        <fullName evidence="1">Uncharacterized protein</fullName>
    </submittedName>
</protein>
<proteinExistence type="predicted"/>
<dbReference type="AlphaFoldDB" id="A0A2I0STL6"/>
<evidence type="ECO:0000313" key="2">
    <source>
        <dbReference type="Proteomes" id="UP000236178"/>
    </source>
</evidence>
<dbReference type="Proteomes" id="UP000236178">
    <property type="component" value="Unassembled WGS sequence"/>
</dbReference>
<accession>A0A2I0STL6</accession>
<comment type="caution">
    <text evidence="1">The sequence shown here is derived from an EMBL/GenBank/DDBJ whole genome shotgun (WGS) entry which is preliminary data.</text>
</comment>
<dbReference type="EMBL" id="PJOS01000012">
    <property type="protein sequence ID" value="PKT73274.1"/>
    <property type="molecule type" value="Genomic_DNA"/>
</dbReference>
<keyword evidence="2" id="KW-1185">Reference proteome</keyword>
<evidence type="ECO:0000313" key="1">
    <source>
        <dbReference type="EMBL" id="PKT73274.1"/>
    </source>
</evidence>
<dbReference type="OrthoDB" id="4318406at2"/>
<organism evidence="1 2">
    <name type="scientific">Streptomyces populi</name>
    <dbReference type="NCBI Taxonomy" id="2058924"/>
    <lineage>
        <taxon>Bacteria</taxon>
        <taxon>Bacillati</taxon>
        <taxon>Actinomycetota</taxon>
        <taxon>Actinomycetes</taxon>
        <taxon>Kitasatosporales</taxon>
        <taxon>Streptomycetaceae</taxon>
        <taxon>Streptomyces</taxon>
    </lineage>
</organism>